<dbReference type="InterPro" id="IPR013216">
    <property type="entry name" value="Methyltransf_11"/>
</dbReference>
<dbReference type="Proteomes" id="UP000239494">
    <property type="component" value="Unassembled WGS sequence"/>
</dbReference>
<keyword evidence="2 5" id="KW-0808">Transferase</keyword>
<gene>
    <name evidence="5" type="ORF">CLV43_111271</name>
</gene>
<keyword evidence="3" id="KW-0949">S-adenosyl-L-methionine</keyword>
<dbReference type="SUPFAM" id="SSF53335">
    <property type="entry name" value="S-adenosyl-L-methionine-dependent methyltransferases"/>
    <property type="match status" value="1"/>
</dbReference>
<keyword evidence="6" id="KW-1185">Reference proteome</keyword>
<dbReference type="PANTHER" id="PTHR43464">
    <property type="entry name" value="METHYLTRANSFERASE"/>
    <property type="match status" value="1"/>
</dbReference>
<evidence type="ECO:0000256" key="3">
    <source>
        <dbReference type="ARBA" id="ARBA00022691"/>
    </source>
</evidence>
<dbReference type="AlphaFoldDB" id="A0A2T0SU08"/>
<evidence type="ECO:0000313" key="6">
    <source>
        <dbReference type="Proteomes" id="UP000239494"/>
    </source>
</evidence>
<evidence type="ECO:0000256" key="2">
    <source>
        <dbReference type="ARBA" id="ARBA00022679"/>
    </source>
</evidence>
<name>A0A2T0SU08_9PSEU</name>
<keyword evidence="1 5" id="KW-0489">Methyltransferase</keyword>
<dbReference type="GO" id="GO:0032259">
    <property type="term" value="P:methylation"/>
    <property type="evidence" value="ECO:0007669"/>
    <property type="project" value="UniProtKB-KW"/>
</dbReference>
<dbReference type="Pfam" id="PF08241">
    <property type="entry name" value="Methyltransf_11"/>
    <property type="match status" value="1"/>
</dbReference>
<evidence type="ECO:0000256" key="1">
    <source>
        <dbReference type="ARBA" id="ARBA00022603"/>
    </source>
</evidence>
<dbReference type="CDD" id="cd02440">
    <property type="entry name" value="AdoMet_MTases"/>
    <property type="match status" value="1"/>
</dbReference>
<protein>
    <submittedName>
        <fullName evidence="5">Methyltransferase family protein</fullName>
    </submittedName>
</protein>
<dbReference type="PANTHER" id="PTHR43464:SF19">
    <property type="entry name" value="UBIQUINONE BIOSYNTHESIS O-METHYLTRANSFERASE, MITOCHONDRIAL"/>
    <property type="match status" value="1"/>
</dbReference>
<accession>A0A2T0SU08</accession>
<feature type="domain" description="Methyltransferase type 11" evidence="4">
    <location>
        <begin position="53"/>
        <end position="147"/>
    </location>
</feature>
<evidence type="ECO:0000313" key="5">
    <source>
        <dbReference type="EMBL" id="PRY36899.1"/>
    </source>
</evidence>
<comment type="caution">
    <text evidence="5">The sequence shown here is derived from an EMBL/GenBank/DDBJ whole genome shotgun (WGS) entry which is preliminary data.</text>
</comment>
<dbReference type="InterPro" id="IPR029063">
    <property type="entry name" value="SAM-dependent_MTases_sf"/>
</dbReference>
<organism evidence="5 6">
    <name type="scientific">Umezawaea tangerina</name>
    <dbReference type="NCBI Taxonomy" id="84725"/>
    <lineage>
        <taxon>Bacteria</taxon>
        <taxon>Bacillati</taxon>
        <taxon>Actinomycetota</taxon>
        <taxon>Actinomycetes</taxon>
        <taxon>Pseudonocardiales</taxon>
        <taxon>Pseudonocardiaceae</taxon>
        <taxon>Umezawaea</taxon>
    </lineage>
</organism>
<dbReference type="Gene3D" id="3.40.50.150">
    <property type="entry name" value="Vaccinia Virus protein VP39"/>
    <property type="match status" value="1"/>
</dbReference>
<reference evidence="5 6" key="1">
    <citation type="submission" date="2018-03" db="EMBL/GenBank/DDBJ databases">
        <title>Genomic Encyclopedia of Archaeal and Bacterial Type Strains, Phase II (KMG-II): from individual species to whole genera.</title>
        <authorList>
            <person name="Goeker M."/>
        </authorList>
    </citation>
    <scope>NUCLEOTIDE SEQUENCE [LARGE SCALE GENOMIC DNA]</scope>
    <source>
        <strain evidence="5 6">DSM 44720</strain>
    </source>
</reference>
<evidence type="ECO:0000259" key="4">
    <source>
        <dbReference type="Pfam" id="PF08241"/>
    </source>
</evidence>
<dbReference type="EMBL" id="PVTF01000011">
    <property type="protein sequence ID" value="PRY36899.1"/>
    <property type="molecule type" value="Genomic_DNA"/>
</dbReference>
<proteinExistence type="predicted"/>
<dbReference type="GO" id="GO:0008757">
    <property type="term" value="F:S-adenosylmethionine-dependent methyltransferase activity"/>
    <property type="evidence" value="ECO:0007669"/>
    <property type="project" value="InterPro"/>
</dbReference>
<sequence length="202" mass="21041">MMALMTSEVQGFWDGQAASFDEEPDHGLLDPEVRAAWSGVLLPAMPPVPARVVDLGCGTGSVALLLAQAGYDVHGVDLSGRMVAAARAKLAGAGLAVGVRQGDAASPPFAPASFDVAFARHVLWALPRPGAALARWAGLLRPGDRLVLVEGLWTTGAGMGAADCRGLVEEHFDDVAVHPLVDPRLWGGPTSDERYLLTGSAR</sequence>